<evidence type="ECO:0000256" key="1">
    <source>
        <dbReference type="ARBA" id="ARBA00038308"/>
    </source>
</evidence>
<dbReference type="RefSeq" id="WP_121839820.1">
    <property type="nucleotide sequence ID" value="NZ_ML014801.1"/>
</dbReference>
<dbReference type="InterPro" id="IPR011978">
    <property type="entry name" value="YgfB-like"/>
</dbReference>
<gene>
    <name evidence="2" type="ORF">D5018_15035</name>
</gene>
<reference evidence="2 3" key="1">
    <citation type="submission" date="2018-09" db="EMBL/GenBank/DDBJ databases">
        <title>Phylogeny of the Shewanellaceae, and recommendation for two new genera, Pseudoshewanella and Parashewanella.</title>
        <authorList>
            <person name="Wang G."/>
        </authorList>
    </citation>
    <scope>NUCLEOTIDE SEQUENCE [LARGE SCALE GENOMIC DNA]</scope>
    <source>
        <strain evidence="2 3">C51</strain>
    </source>
</reference>
<dbReference type="InterPro" id="IPR036255">
    <property type="entry name" value="YgfB-like_sf"/>
</dbReference>
<evidence type="ECO:0000313" key="2">
    <source>
        <dbReference type="EMBL" id="RLV58865.1"/>
    </source>
</evidence>
<dbReference type="Pfam" id="PF03695">
    <property type="entry name" value="UPF0149"/>
    <property type="match status" value="1"/>
</dbReference>
<dbReference type="PANTHER" id="PTHR37528:SF1">
    <property type="entry name" value="UPF0149 PROTEIN YGFB"/>
    <property type="match status" value="1"/>
</dbReference>
<sequence length="191" mass="21299">MVTTPSLRIEKLSQALKAAELAQHPAEVHGTLVGLICGGVEHKSKAWVTPMQDLISDGQPFPAELHNLIEDLYKDTLERLEEFEFGFTILLPEEEESLNVRVEALSLWVQSYLAAIAIIQPKLKQASAEVKEVIEDLTEIAQVELDVSDDNESEAAFIELEEFVRVSAILCYSEFAPELPSSNQEQPDTLH</sequence>
<comment type="caution">
    <text evidence="2">The sequence shown here is derived from an EMBL/GenBank/DDBJ whole genome shotgun (WGS) entry which is preliminary data.</text>
</comment>
<name>A0A3L8PTX4_9GAMM</name>
<dbReference type="AlphaFoldDB" id="A0A3L8PTX4"/>
<protein>
    <submittedName>
        <fullName evidence="2">YecA family protein</fullName>
    </submittedName>
</protein>
<dbReference type="Gene3D" id="1.20.120.740">
    <property type="entry name" value="YgfB uncharacterised protein family UPF0149, PF03695"/>
    <property type="match status" value="1"/>
</dbReference>
<dbReference type="EMBL" id="QZEI01000052">
    <property type="protein sequence ID" value="RLV58865.1"/>
    <property type="molecule type" value="Genomic_DNA"/>
</dbReference>
<organism evidence="2 3">
    <name type="scientific">Parashewanella curva</name>
    <dbReference type="NCBI Taxonomy" id="2338552"/>
    <lineage>
        <taxon>Bacteria</taxon>
        <taxon>Pseudomonadati</taxon>
        <taxon>Pseudomonadota</taxon>
        <taxon>Gammaproteobacteria</taxon>
        <taxon>Alteromonadales</taxon>
        <taxon>Shewanellaceae</taxon>
        <taxon>Parashewanella</taxon>
    </lineage>
</organism>
<keyword evidence="3" id="KW-1185">Reference proteome</keyword>
<dbReference type="OrthoDB" id="9783391at2"/>
<dbReference type="PANTHER" id="PTHR37528">
    <property type="entry name" value="UPF0149 PROTEIN YGFB"/>
    <property type="match status" value="1"/>
</dbReference>
<dbReference type="GO" id="GO:0005829">
    <property type="term" value="C:cytosol"/>
    <property type="evidence" value="ECO:0007669"/>
    <property type="project" value="TreeGrafter"/>
</dbReference>
<comment type="similarity">
    <text evidence="1">Belongs to the UPF0149 family.</text>
</comment>
<dbReference type="Proteomes" id="UP000281474">
    <property type="component" value="Unassembled WGS sequence"/>
</dbReference>
<proteinExistence type="inferred from homology"/>
<evidence type="ECO:0000313" key="3">
    <source>
        <dbReference type="Proteomes" id="UP000281474"/>
    </source>
</evidence>
<dbReference type="SUPFAM" id="SSF101327">
    <property type="entry name" value="YgfB-like"/>
    <property type="match status" value="1"/>
</dbReference>
<dbReference type="NCBIfam" id="TIGR02292">
    <property type="entry name" value="ygfB_yecA"/>
    <property type="match status" value="1"/>
</dbReference>
<accession>A0A3L8PTX4</accession>